<dbReference type="NCBIfam" id="TIGR01965">
    <property type="entry name" value="VCBS_repeat"/>
    <property type="match status" value="1"/>
</dbReference>
<sequence length="367" mass="36943">MDTLTLSTALKVSDIQGTAYAVLQDGTLEPIEIGKVYPAGTVFLVDTNTRLQYLNADDATEDTSSTEVLAVAGQAPLAGEVGELQAAILAGIDPTTLFEATAAGPAAGADTPVATPGDGSGNGGFIVVSRVGGFTQPEAGFDTSFAQATVAEVSEEPGLVAEPETGVDSQPTLDITYDPPATDPETPPVFPGRVSGTFGWVDESALSGGSQESSNNESTSGALIIGVGGDGLALVEVLDAGGNWIDVTSGGTVAGLHGVLQINPDFTWVYTLTGPAEHPLAGQVFELDNLSDLFQVRVTDDDGDSSTASLEVLVNDDGPQAADDRAGQANENEPVTIDVFANDSAGADGVDLASGVALVAGSLTGSG</sequence>
<evidence type="ECO:0008006" key="3">
    <source>
        <dbReference type="Google" id="ProtNLM"/>
    </source>
</evidence>
<proteinExistence type="predicted"/>
<evidence type="ECO:0000313" key="1">
    <source>
        <dbReference type="EMBL" id="PSJ40194.1"/>
    </source>
</evidence>
<dbReference type="RefSeq" id="WP_146140490.1">
    <property type="nucleotide sequence ID" value="NZ_PXYG01000015.1"/>
</dbReference>
<evidence type="ECO:0000313" key="2">
    <source>
        <dbReference type="Proteomes" id="UP000240243"/>
    </source>
</evidence>
<accession>A0A2P7QQH1</accession>
<gene>
    <name evidence="1" type="ORF">C7H85_19180</name>
</gene>
<dbReference type="EMBL" id="PXYG01000015">
    <property type="protein sequence ID" value="PSJ40194.1"/>
    <property type="molecule type" value="Genomic_DNA"/>
</dbReference>
<feature type="non-terminal residue" evidence="1">
    <location>
        <position position="367"/>
    </location>
</feature>
<protein>
    <recommendedName>
        <fullName evidence="3">RapA2 cadherin-like domain-containing protein</fullName>
    </recommendedName>
</protein>
<dbReference type="Proteomes" id="UP000240243">
    <property type="component" value="Unassembled WGS sequence"/>
</dbReference>
<dbReference type="NCBIfam" id="NF033682">
    <property type="entry name" value="retention_LapA"/>
    <property type="match status" value="1"/>
</dbReference>
<name>A0A2P7QQH1_9GAMM</name>
<keyword evidence="2" id="KW-1185">Reference proteome</keyword>
<reference evidence="1 2" key="1">
    <citation type="submission" date="2018-03" db="EMBL/GenBank/DDBJ databases">
        <title>The draft genome of Zobellella sp. 59N8.</title>
        <authorList>
            <person name="Liu L."/>
            <person name="Li L."/>
            <person name="Zhang X."/>
            <person name="Liang L."/>
            <person name="Wang T."/>
        </authorList>
    </citation>
    <scope>NUCLEOTIDE SEQUENCE [LARGE SCALE GENOMIC DNA]</scope>
    <source>
        <strain evidence="1 2">59N8</strain>
    </source>
</reference>
<comment type="caution">
    <text evidence="1">The sequence shown here is derived from an EMBL/GenBank/DDBJ whole genome shotgun (WGS) entry which is preliminary data.</text>
</comment>
<dbReference type="InterPro" id="IPR047777">
    <property type="entry name" value="LapA-like_RM"/>
</dbReference>
<dbReference type="OrthoDB" id="5192166at2"/>
<dbReference type="AlphaFoldDB" id="A0A2P7QQH1"/>
<organism evidence="1 2">
    <name type="scientific">Zobellella endophytica</name>
    <dbReference type="NCBI Taxonomy" id="2116700"/>
    <lineage>
        <taxon>Bacteria</taxon>
        <taxon>Pseudomonadati</taxon>
        <taxon>Pseudomonadota</taxon>
        <taxon>Gammaproteobacteria</taxon>
        <taxon>Aeromonadales</taxon>
        <taxon>Aeromonadaceae</taxon>
        <taxon>Zobellella</taxon>
    </lineage>
</organism>
<dbReference type="InterPro" id="IPR010221">
    <property type="entry name" value="VCBS_dom"/>
</dbReference>